<comment type="caution">
    <text evidence="2">The sequence shown here is derived from an EMBL/GenBank/DDBJ whole genome shotgun (WGS) entry which is preliminary data.</text>
</comment>
<proteinExistence type="predicted"/>
<keyword evidence="1" id="KW-0812">Transmembrane</keyword>
<sequence length="65" mass="7362">MTELLSEISINTNAWGSLTLGSPVSFCYTIWLIVQSDWIGRGAYHEAWWLGESGYGVEIYEECEV</sequence>
<feature type="transmembrane region" description="Helical" evidence="1">
    <location>
        <begin position="14"/>
        <end position="34"/>
    </location>
</feature>
<keyword evidence="1" id="KW-0472">Membrane</keyword>
<evidence type="ECO:0000256" key="1">
    <source>
        <dbReference type="SAM" id="Phobius"/>
    </source>
</evidence>
<reference evidence="2" key="1">
    <citation type="journal article" date="2014" name="Front. Microbiol.">
        <title>High frequency of phylogenetically diverse reductive dehalogenase-homologous genes in deep subseafloor sedimentary metagenomes.</title>
        <authorList>
            <person name="Kawai M."/>
            <person name="Futagami T."/>
            <person name="Toyoda A."/>
            <person name="Takaki Y."/>
            <person name="Nishi S."/>
            <person name="Hori S."/>
            <person name="Arai W."/>
            <person name="Tsubouchi T."/>
            <person name="Morono Y."/>
            <person name="Uchiyama I."/>
            <person name="Ito T."/>
            <person name="Fujiyama A."/>
            <person name="Inagaki F."/>
            <person name="Takami H."/>
        </authorList>
    </citation>
    <scope>NUCLEOTIDE SEQUENCE</scope>
    <source>
        <strain evidence="2">Expedition CK06-06</strain>
    </source>
</reference>
<dbReference type="EMBL" id="BARV01008510">
    <property type="protein sequence ID" value="GAI04573.1"/>
    <property type="molecule type" value="Genomic_DNA"/>
</dbReference>
<dbReference type="AlphaFoldDB" id="X1KD40"/>
<keyword evidence="1" id="KW-1133">Transmembrane helix</keyword>
<accession>X1KD40</accession>
<evidence type="ECO:0000313" key="2">
    <source>
        <dbReference type="EMBL" id="GAI04573.1"/>
    </source>
</evidence>
<protein>
    <submittedName>
        <fullName evidence="2">Uncharacterized protein</fullName>
    </submittedName>
</protein>
<name>X1KD40_9ZZZZ</name>
<organism evidence="2">
    <name type="scientific">marine sediment metagenome</name>
    <dbReference type="NCBI Taxonomy" id="412755"/>
    <lineage>
        <taxon>unclassified sequences</taxon>
        <taxon>metagenomes</taxon>
        <taxon>ecological metagenomes</taxon>
    </lineage>
</organism>
<gene>
    <name evidence="2" type="ORF">S06H3_17089</name>
</gene>